<evidence type="ECO:0000313" key="2">
    <source>
        <dbReference type="Proteomes" id="UP000805193"/>
    </source>
</evidence>
<proteinExistence type="predicted"/>
<evidence type="ECO:0000313" key="1">
    <source>
        <dbReference type="EMBL" id="KAG0442877.1"/>
    </source>
</evidence>
<accession>A0AC60QTD3</accession>
<protein>
    <submittedName>
        <fullName evidence="1">Uncharacterized protein</fullName>
    </submittedName>
</protein>
<comment type="caution">
    <text evidence="1">The sequence shown here is derived from an EMBL/GenBank/DDBJ whole genome shotgun (WGS) entry which is preliminary data.</text>
</comment>
<dbReference type="Proteomes" id="UP000805193">
    <property type="component" value="Unassembled WGS sequence"/>
</dbReference>
<organism evidence="1 2">
    <name type="scientific">Ixodes persulcatus</name>
    <name type="common">Taiga tick</name>
    <dbReference type="NCBI Taxonomy" id="34615"/>
    <lineage>
        <taxon>Eukaryota</taxon>
        <taxon>Metazoa</taxon>
        <taxon>Ecdysozoa</taxon>
        <taxon>Arthropoda</taxon>
        <taxon>Chelicerata</taxon>
        <taxon>Arachnida</taxon>
        <taxon>Acari</taxon>
        <taxon>Parasitiformes</taxon>
        <taxon>Ixodida</taxon>
        <taxon>Ixodoidea</taxon>
        <taxon>Ixodidae</taxon>
        <taxon>Ixodinae</taxon>
        <taxon>Ixodes</taxon>
    </lineage>
</organism>
<reference evidence="1 2" key="1">
    <citation type="journal article" date="2020" name="Cell">
        <title>Large-Scale Comparative Analyses of Tick Genomes Elucidate Their Genetic Diversity and Vector Capacities.</title>
        <authorList>
            <consortium name="Tick Genome and Microbiome Consortium (TIGMIC)"/>
            <person name="Jia N."/>
            <person name="Wang J."/>
            <person name="Shi W."/>
            <person name="Du L."/>
            <person name="Sun Y."/>
            <person name="Zhan W."/>
            <person name="Jiang J.F."/>
            <person name="Wang Q."/>
            <person name="Zhang B."/>
            <person name="Ji P."/>
            <person name="Bell-Sakyi L."/>
            <person name="Cui X.M."/>
            <person name="Yuan T.T."/>
            <person name="Jiang B.G."/>
            <person name="Yang W.F."/>
            <person name="Lam T.T."/>
            <person name="Chang Q.C."/>
            <person name="Ding S.J."/>
            <person name="Wang X.J."/>
            <person name="Zhu J.G."/>
            <person name="Ruan X.D."/>
            <person name="Zhao L."/>
            <person name="Wei J.T."/>
            <person name="Ye R.Z."/>
            <person name="Que T.C."/>
            <person name="Du C.H."/>
            <person name="Zhou Y.H."/>
            <person name="Cheng J.X."/>
            <person name="Dai P.F."/>
            <person name="Guo W.B."/>
            <person name="Han X.H."/>
            <person name="Huang E.J."/>
            <person name="Li L.F."/>
            <person name="Wei W."/>
            <person name="Gao Y.C."/>
            <person name="Liu J.Z."/>
            <person name="Shao H.Z."/>
            <person name="Wang X."/>
            <person name="Wang C.C."/>
            <person name="Yang T.C."/>
            <person name="Huo Q.B."/>
            <person name="Li W."/>
            <person name="Chen H.Y."/>
            <person name="Chen S.E."/>
            <person name="Zhou L.G."/>
            <person name="Ni X.B."/>
            <person name="Tian J.H."/>
            <person name="Sheng Y."/>
            <person name="Liu T."/>
            <person name="Pan Y.S."/>
            <person name="Xia L.Y."/>
            <person name="Li J."/>
            <person name="Zhao F."/>
            <person name="Cao W.C."/>
        </authorList>
    </citation>
    <scope>NUCLEOTIDE SEQUENCE [LARGE SCALE GENOMIC DNA]</scope>
    <source>
        <strain evidence="1">Iper-2018</strain>
    </source>
</reference>
<dbReference type="EMBL" id="JABSTQ010004164">
    <property type="protein sequence ID" value="KAG0442877.1"/>
    <property type="molecule type" value="Genomic_DNA"/>
</dbReference>
<keyword evidence="2" id="KW-1185">Reference proteome</keyword>
<name>A0AC60QTD3_IXOPE</name>
<gene>
    <name evidence="1" type="ORF">HPB47_015528</name>
</gene>
<sequence>MGTVGHEPRRSAVARLTRDGEPAGHRVLALSLLPPRNHWEKIQRPVSFPFGIIRPRSSHPPGASSKALRPNRASGTGCELRRQPAPAPAARSERRLLKLAAEQALNSQSPAMQEEDASLKEKWQTVYGNPRRKTTNITTVIIQPTGLLLRDAQPHHVMQALVMAAGLTPGEMTDSMLQVQAPQNILAFKTLRPTAAAKILDNKHFVLNNRDHPYTSYTAAPTLSCKGVIHGVEASTPETTLQRHLIPIGANIITARMLGRTKSVLITFEGTYVPKIVCYGQAEFRCYPHRPKAQFCSRCHLLGHRADVCASPPDTILCAQCSTPLNSTDEPHDCHVRCKTCSGDHPTTSTQCPARLQANAQAVKQAYERRIHLRKTTAQDLTKQEPPSARQHRPRSRSRTPARRPTTPRPKTPSKVRGNPATNSNPRRDQAQPNHLQQLQSRTSSSPQQVSQPLPPPSPSPDHMSDSTTPLPASASYRNALAPPSLRTTQPSPTPTQPMTNIETLFTTLREQLAALQQHITALETQQEQHEQRLAAQDSKNASMEAKLDRILRLLRKSRSRSPSTSTNTPKQRRDNIPQEPPPWNILPNIQVEPIPRNMDPDRNKKRRELRARALTQRNTVGTDKRCPLLPPISAAQTPHLSGRRRRIHCHHITSYIEFTGDPATPIVNVVTPTPGREWLEPPLDIAKQTLQALAAHAKTVSAQVLQEYESSFLGNTRAPQHGESFPEVYWPRQRSNDCLRTVPNIYAVTDSGGICPGAVV</sequence>